<evidence type="ECO:0000313" key="9">
    <source>
        <dbReference type="Proteomes" id="UP001530377"/>
    </source>
</evidence>
<accession>A0ABD3RD58</accession>
<comment type="subcellular location">
    <subcellularLocation>
        <location evidence="1">Membrane</location>
        <topology evidence="1">Multi-pass membrane protein</topology>
    </subcellularLocation>
</comment>
<feature type="transmembrane region" description="Helical" evidence="5">
    <location>
        <begin position="236"/>
        <end position="257"/>
    </location>
</feature>
<dbReference type="InterPro" id="IPR004853">
    <property type="entry name" value="Sugar_P_trans_dom"/>
</dbReference>
<keyword evidence="3 5" id="KW-1133">Transmembrane helix</keyword>
<proteinExistence type="predicted"/>
<protein>
    <recommendedName>
        <fullName evidence="7">Sugar phosphate transporter domain-containing protein</fullName>
    </recommendedName>
</protein>
<keyword evidence="9" id="KW-1185">Reference proteome</keyword>
<gene>
    <name evidence="8" type="ORF">ACHAXA_005381</name>
</gene>
<evidence type="ECO:0000256" key="2">
    <source>
        <dbReference type="ARBA" id="ARBA00022692"/>
    </source>
</evidence>
<keyword evidence="2 5" id="KW-0812">Transmembrane</keyword>
<evidence type="ECO:0000256" key="6">
    <source>
        <dbReference type="SAM" id="SignalP"/>
    </source>
</evidence>
<evidence type="ECO:0000256" key="5">
    <source>
        <dbReference type="SAM" id="Phobius"/>
    </source>
</evidence>
<comment type="caution">
    <text evidence="8">The sequence shown here is derived from an EMBL/GenBank/DDBJ whole genome shotgun (WGS) entry which is preliminary data.</text>
</comment>
<feature type="transmembrane region" description="Helical" evidence="5">
    <location>
        <begin position="166"/>
        <end position="185"/>
    </location>
</feature>
<evidence type="ECO:0000313" key="8">
    <source>
        <dbReference type="EMBL" id="KAL3810965.1"/>
    </source>
</evidence>
<sequence>MRISLAIILVLVAPSTVTDAFAPHHVQHPLSIKSAFSTIKSPIKTSRNNANLSKTACMAGVAYPLDGTCDPFDPESSEFCTVAPEEIDGSLRRTIRLAVLFALWYVLNIGYNIGNKRVLNALPLPWTAATVELFFGFPYVAFLWLSGLRKAPNLSFDNIKTLSSQAFFLAATHVSGVVSFGAGAISFTHILKATEPVWSALILAIGFGEFLPLPVYLSLVPIMGGVGLASLKELSFTWVAFTAGTISAVTSAAKAILSKKILDGKPMGENLTPANMFAVLTILGFLFILPASLMIEGPAKISAAYTASLAAGYTKAQLFRLLGMSGFLYYLYNEVAFLALSEVAPVTHAVANTVKRVVIIIASVLVFHNPVSKLGAIGSAIAVLGAMGYSVAKSKCKPKPKVA</sequence>
<evidence type="ECO:0000256" key="4">
    <source>
        <dbReference type="ARBA" id="ARBA00023136"/>
    </source>
</evidence>
<dbReference type="InterPro" id="IPR050186">
    <property type="entry name" value="TPT_transporter"/>
</dbReference>
<feature type="transmembrane region" description="Helical" evidence="5">
    <location>
        <begin position="318"/>
        <end position="340"/>
    </location>
</feature>
<feature type="transmembrane region" description="Helical" evidence="5">
    <location>
        <begin position="126"/>
        <end position="146"/>
    </location>
</feature>
<evidence type="ECO:0000256" key="1">
    <source>
        <dbReference type="ARBA" id="ARBA00004141"/>
    </source>
</evidence>
<dbReference type="PANTHER" id="PTHR11132">
    <property type="entry name" value="SOLUTE CARRIER FAMILY 35"/>
    <property type="match status" value="1"/>
</dbReference>
<evidence type="ECO:0000256" key="3">
    <source>
        <dbReference type="ARBA" id="ARBA00022989"/>
    </source>
</evidence>
<feature type="chain" id="PRO_5044773357" description="Sugar phosphate transporter domain-containing protein" evidence="6">
    <location>
        <begin position="21"/>
        <end position="403"/>
    </location>
</feature>
<feature type="transmembrane region" description="Helical" evidence="5">
    <location>
        <begin position="197"/>
        <end position="216"/>
    </location>
</feature>
<dbReference type="Proteomes" id="UP001530377">
    <property type="component" value="Unassembled WGS sequence"/>
</dbReference>
<evidence type="ECO:0000259" key="7">
    <source>
        <dbReference type="Pfam" id="PF03151"/>
    </source>
</evidence>
<feature type="transmembrane region" description="Helical" evidence="5">
    <location>
        <begin position="95"/>
        <end position="114"/>
    </location>
</feature>
<dbReference type="AlphaFoldDB" id="A0ABD3RD58"/>
<keyword evidence="6" id="KW-0732">Signal</keyword>
<dbReference type="GO" id="GO:0016020">
    <property type="term" value="C:membrane"/>
    <property type="evidence" value="ECO:0007669"/>
    <property type="project" value="UniProtKB-SubCell"/>
</dbReference>
<dbReference type="Pfam" id="PF03151">
    <property type="entry name" value="TPT"/>
    <property type="match status" value="1"/>
</dbReference>
<feature type="signal peptide" evidence="6">
    <location>
        <begin position="1"/>
        <end position="20"/>
    </location>
</feature>
<feature type="transmembrane region" description="Helical" evidence="5">
    <location>
        <begin position="277"/>
        <end position="295"/>
    </location>
</feature>
<feature type="domain" description="Sugar phosphate transporter" evidence="7">
    <location>
        <begin position="96"/>
        <end position="390"/>
    </location>
</feature>
<feature type="transmembrane region" description="Helical" evidence="5">
    <location>
        <begin position="374"/>
        <end position="392"/>
    </location>
</feature>
<dbReference type="EMBL" id="JALLPB020000290">
    <property type="protein sequence ID" value="KAL3810965.1"/>
    <property type="molecule type" value="Genomic_DNA"/>
</dbReference>
<name>A0ABD3RD58_9STRA</name>
<organism evidence="8 9">
    <name type="scientific">Cyclostephanos tholiformis</name>
    <dbReference type="NCBI Taxonomy" id="382380"/>
    <lineage>
        <taxon>Eukaryota</taxon>
        <taxon>Sar</taxon>
        <taxon>Stramenopiles</taxon>
        <taxon>Ochrophyta</taxon>
        <taxon>Bacillariophyta</taxon>
        <taxon>Coscinodiscophyceae</taxon>
        <taxon>Thalassiosirophycidae</taxon>
        <taxon>Stephanodiscales</taxon>
        <taxon>Stephanodiscaceae</taxon>
        <taxon>Cyclostephanos</taxon>
    </lineage>
</organism>
<reference evidence="8 9" key="1">
    <citation type="submission" date="2024-10" db="EMBL/GenBank/DDBJ databases">
        <title>Updated reference genomes for cyclostephanoid diatoms.</title>
        <authorList>
            <person name="Roberts W.R."/>
            <person name="Alverson A.J."/>
        </authorList>
    </citation>
    <scope>NUCLEOTIDE SEQUENCE [LARGE SCALE GENOMIC DNA]</scope>
    <source>
        <strain evidence="8 9">AJA228-03</strain>
    </source>
</reference>
<keyword evidence="4 5" id="KW-0472">Membrane</keyword>